<evidence type="ECO:0000313" key="5">
    <source>
        <dbReference type="EMBL" id="AHX11810.1"/>
    </source>
</evidence>
<protein>
    <recommendedName>
        <fullName evidence="4">phosphoglycolate phosphatase</fullName>
        <ecNumber evidence="4">3.1.3.18</ecNumber>
    </recommendedName>
</protein>
<dbReference type="Gene3D" id="3.40.50.1000">
    <property type="entry name" value="HAD superfamily/HAD-like"/>
    <property type="match status" value="1"/>
</dbReference>
<dbReference type="GO" id="GO:0008967">
    <property type="term" value="F:phosphoglycolate phosphatase activity"/>
    <property type="evidence" value="ECO:0007669"/>
    <property type="project" value="UniProtKB-EC"/>
</dbReference>
<dbReference type="KEGG" id="nhm:NHE_0891"/>
<proteinExistence type="inferred from homology"/>
<comment type="similarity">
    <text evidence="3">Belongs to the HAD-like hydrolase superfamily. CbbY/CbbZ/Gph/YieH family.</text>
</comment>
<dbReference type="NCBIfam" id="TIGR01549">
    <property type="entry name" value="HAD-SF-IA-v1"/>
    <property type="match status" value="1"/>
</dbReference>
<dbReference type="InterPro" id="IPR006439">
    <property type="entry name" value="HAD-SF_hydro_IA"/>
</dbReference>
<comment type="pathway">
    <text evidence="2">Organic acid metabolism; glycolate biosynthesis; glycolate from 2-phosphoglycolate: step 1/1.</text>
</comment>
<dbReference type="InterPro" id="IPR023214">
    <property type="entry name" value="HAD_sf"/>
</dbReference>
<evidence type="ECO:0000256" key="3">
    <source>
        <dbReference type="ARBA" id="ARBA00006171"/>
    </source>
</evidence>
<name>X5HMT8_9RICK</name>
<dbReference type="PANTHER" id="PTHR43434">
    <property type="entry name" value="PHOSPHOGLYCOLATE PHOSPHATASE"/>
    <property type="match status" value="1"/>
</dbReference>
<dbReference type="STRING" id="1286528.NHE_0891"/>
<dbReference type="Pfam" id="PF13419">
    <property type="entry name" value="HAD_2"/>
    <property type="match status" value="1"/>
</dbReference>
<dbReference type="Gene3D" id="1.10.150.730">
    <property type="match status" value="1"/>
</dbReference>
<gene>
    <name evidence="5" type="ORF">NHE_0891</name>
</gene>
<dbReference type="Proteomes" id="UP000023755">
    <property type="component" value="Chromosome"/>
</dbReference>
<evidence type="ECO:0000256" key="2">
    <source>
        <dbReference type="ARBA" id="ARBA00004818"/>
    </source>
</evidence>
<reference evidence="5 6" key="1">
    <citation type="submission" date="2014-03" db="EMBL/GenBank/DDBJ databases">
        <title>Sequencing and Comparison of Genomes and Transcriptome Profiles of Human Ehrlichiosis Agents.</title>
        <authorList>
            <person name="Lin M."/>
            <person name="Daugherty S.C."/>
            <person name="Nagaraj S."/>
            <person name="Cheng Z."/>
            <person name="Xiong Q."/>
            <person name="Lin F.-Y."/>
            <person name="Sengamalay N."/>
            <person name="Ott S."/>
            <person name="Godinez A."/>
            <person name="Tallon L.J."/>
            <person name="Sadzewicz L."/>
            <person name="Fraser C.M."/>
            <person name="Dunning Hotopp J.C."/>
            <person name="Rikihisa Y."/>
        </authorList>
    </citation>
    <scope>NUCLEOTIDE SEQUENCE [LARGE SCALE GENOMIC DNA]</scope>
    <source>
        <strain evidence="5 6">Oregon</strain>
    </source>
</reference>
<comment type="catalytic activity">
    <reaction evidence="1">
        <text>2-phosphoglycolate + H2O = glycolate + phosphate</text>
        <dbReference type="Rhea" id="RHEA:14369"/>
        <dbReference type="ChEBI" id="CHEBI:15377"/>
        <dbReference type="ChEBI" id="CHEBI:29805"/>
        <dbReference type="ChEBI" id="CHEBI:43474"/>
        <dbReference type="ChEBI" id="CHEBI:58033"/>
        <dbReference type="EC" id="3.1.3.18"/>
    </reaction>
</comment>
<dbReference type="GO" id="GO:0006281">
    <property type="term" value="P:DNA repair"/>
    <property type="evidence" value="ECO:0007669"/>
    <property type="project" value="TreeGrafter"/>
</dbReference>
<keyword evidence="5" id="KW-0378">Hydrolase</keyword>
<dbReference type="InterPro" id="IPR050155">
    <property type="entry name" value="HAD-like_hydrolase_sf"/>
</dbReference>
<dbReference type="AlphaFoldDB" id="X5HMT8"/>
<dbReference type="InterPro" id="IPR036412">
    <property type="entry name" value="HAD-like_sf"/>
</dbReference>
<organism evidence="5 6">
    <name type="scientific">Neorickettsia helminthoeca str. Oregon</name>
    <dbReference type="NCBI Taxonomy" id="1286528"/>
    <lineage>
        <taxon>Bacteria</taxon>
        <taxon>Pseudomonadati</taxon>
        <taxon>Pseudomonadota</taxon>
        <taxon>Alphaproteobacteria</taxon>
        <taxon>Rickettsiales</taxon>
        <taxon>Anaplasmataceae</taxon>
        <taxon>Neorickettsia</taxon>
    </lineage>
</organism>
<sequence>MVLNALNKALKQLNKPIVEDYINTAGRAEFFKQSFGGDWEYANEVFNNYLRHESIQSIQDIRIFPGFVELLDYINENGIFTGIVSNKSGELLRKEIEALGLTNNFDVAVGSGDTDQDKPSAKPLLYALSGSGISPSENDVTFIGDSIIDMECAKNASVRGVIYGSPGICSYDNIPVIYHYGHAKSILF</sequence>
<dbReference type="HOGENOM" id="CLU_045011_19_3_5"/>
<dbReference type="EMBL" id="CP007481">
    <property type="protein sequence ID" value="AHX11810.1"/>
    <property type="molecule type" value="Genomic_DNA"/>
</dbReference>
<evidence type="ECO:0000256" key="1">
    <source>
        <dbReference type="ARBA" id="ARBA00000830"/>
    </source>
</evidence>
<accession>X5HMT8</accession>
<evidence type="ECO:0000313" key="6">
    <source>
        <dbReference type="Proteomes" id="UP000023755"/>
    </source>
</evidence>
<dbReference type="SUPFAM" id="SSF56784">
    <property type="entry name" value="HAD-like"/>
    <property type="match status" value="1"/>
</dbReference>
<dbReference type="PANTHER" id="PTHR43434:SF1">
    <property type="entry name" value="PHOSPHOGLYCOLATE PHOSPHATASE"/>
    <property type="match status" value="1"/>
</dbReference>
<dbReference type="InterPro" id="IPR041492">
    <property type="entry name" value="HAD_2"/>
</dbReference>
<evidence type="ECO:0000256" key="4">
    <source>
        <dbReference type="ARBA" id="ARBA00013078"/>
    </source>
</evidence>
<keyword evidence="6" id="KW-1185">Reference proteome</keyword>
<dbReference type="EC" id="3.1.3.18" evidence="4"/>